<sequence>MSDQSLTDRIDVVELLQGLDYGELFEGTSLESFATGEGDDDLDGGVGETVGARLGELLGGLLGALLGRTIGTTVLKQLLNVGGSDDGE</sequence>
<evidence type="ECO:0000313" key="2">
    <source>
        <dbReference type="Proteomes" id="UP000451471"/>
    </source>
</evidence>
<dbReference type="EMBL" id="WSZK01000015">
    <property type="protein sequence ID" value="MWG34683.1"/>
    <property type="molecule type" value="Genomic_DNA"/>
</dbReference>
<reference evidence="1 2" key="1">
    <citation type="submission" date="2019-12" db="EMBL/GenBank/DDBJ databases">
        <title>Halocatena pleomorpha gen. nov. sp. nov., an extremely halophilic archaeon of family Halobacteriaceae isolated from saltpan soil.</title>
        <authorList>
            <person name="Pal Y."/>
            <person name="Verma A."/>
            <person name="Krishnamurthi S."/>
            <person name="Kumar P."/>
        </authorList>
    </citation>
    <scope>NUCLEOTIDE SEQUENCE [LARGE SCALE GENOMIC DNA]</scope>
    <source>
        <strain evidence="1 2">JCM 16495</strain>
    </source>
</reference>
<dbReference type="RefSeq" id="WP_158204334.1">
    <property type="nucleotide sequence ID" value="NZ_WSZK01000015.1"/>
</dbReference>
<dbReference type="AlphaFoldDB" id="A0A6B0GPU4"/>
<comment type="caution">
    <text evidence="1">The sequence shown here is derived from an EMBL/GenBank/DDBJ whole genome shotgun (WGS) entry which is preliminary data.</text>
</comment>
<accession>A0A6B0GPU4</accession>
<evidence type="ECO:0000313" key="1">
    <source>
        <dbReference type="EMBL" id="MWG34683.1"/>
    </source>
</evidence>
<proteinExistence type="predicted"/>
<keyword evidence="2" id="KW-1185">Reference proteome</keyword>
<gene>
    <name evidence="1" type="ORF">GQS65_09310</name>
</gene>
<dbReference type="Proteomes" id="UP000451471">
    <property type="component" value="Unassembled WGS sequence"/>
</dbReference>
<dbReference type="OrthoDB" id="206353at2157"/>
<protein>
    <submittedName>
        <fullName evidence="1">Uncharacterized protein</fullName>
    </submittedName>
</protein>
<name>A0A6B0GPU4_9EURY</name>
<organism evidence="1 2">
    <name type="scientific">Halomarina oriensis</name>
    <dbReference type="NCBI Taxonomy" id="671145"/>
    <lineage>
        <taxon>Archaea</taxon>
        <taxon>Methanobacteriati</taxon>
        <taxon>Methanobacteriota</taxon>
        <taxon>Stenosarchaea group</taxon>
        <taxon>Halobacteria</taxon>
        <taxon>Halobacteriales</taxon>
        <taxon>Natronomonadaceae</taxon>
        <taxon>Halomarina</taxon>
    </lineage>
</organism>